<accession>A0A7X3LGV4</accession>
<evidence type="ECO:0000256" key="1">
    <source>
        <dbReference type="SAM" id="SignalP"/>
    </source>
</evidence>
<sequence length="197" mass="22283">MKPRSPFKVIYMMLAACFLLASCSRNTEPAKVNVAQKKDIWSKAEVTRENVKLVLARASGEGVIEVAQARDIQLQGANNKTVTVALRHEAANPEQWMMDASETLLAYSKILLENNGIGTVEVCLYGNPDPSNGKNINKEMVRIAMNRVDLQKGTDAMKPPLENYVVIFKHASWYKIHPHLYKSLQHRDQLKMRAYQK</sequence>
<keyword evidence="3" id="KW-1185">Reference proteome</keyword>
<gene>
    <name evidence="2" type="ORF">GRF59_08170</name>
</gene>
<dbReference type="AlphaFoldDB" id="A0A7X3LGV4"/>
<organism evidence="2 3">
    <name type="scientific">Paenibacillus dendrobii</name>
    <dbReference type="NCBI Taxonomy" id="2691084"/>
    <lineage>
        <taxon>Bacteria</taxon>
        <taxon>Bacillati</taxon>
        <taxon>Bacillota</taxon>
        <taxon>Bacilli</taxon>
        <taxon>Bacillales</taxon>
        <taxon>Paenibacillaceae</taxon>
        <taxon>Paenibacillus</taxon>
    </lineage>
</organism>
<reference evidence="2 3" key="1">
    <citation type="submission" date="2019-12" db="EMBL/GenBank/DDBJ databases">
        <title>Paenibacillus sp. nov., an endophytic bacterium isolated from the stem of Dendrobium.</title>
        <authorList>
            <person name="Zhao R."/>
        </authorList>
    </citation>
    <scope>NUCLEOTIDE SEQUENCE [LARGE SCALE GENOMIC DNA]</scope>
    <source>
        <strain evidence="2 3">HJL G12</strain>
    </source>
</reference>
<evidence type="ECO:0000313" key="3">
    <source>
        <dbReference type="Proteomes" id="UP000460318"/>
    </source>
</evidence>
<keyword evidence="1" id="KW-0732">Signal</keyword>
<dbReference type="EMBL" id="WUBI01000001">
    <property type="protein sequence ID" value="MWV43610.1"/>
    <property type="molecule type" value="Genomic_DNA"/>
</dbReference>
<comment type="caution">
    <text evidence="2">The sequence shown here is derived from an EMBL/GenBank/DDBJ whole genome shotgun (WGS) entry which is preliminary data.</text>
</comment>
<dbReference type="PROSITE" id="PS51257">
    <property type="entry name" value="PROKAR_LIPOPROTEIN"/>
    <property type="match status" value="1"/>
</dbReference>
<dbReference type="Proteomes" id="UP000460318">
    <property type="component" value="Unassembled WGS sequence"/>
</dbReference>
<name>A0A7X3LGV4_9BACL</name>
<evidence type="ECO:0008006" key="4">
    <source>
        <dbReference type="Google" id="ProtNLM"/>
    </source>
</evidence>
<feature type="chain" id="PRO_5039082199" description="Lipoprotein" evidence="1">
    <location>
        <begin position="22"/>
        <end position="197"/>
    </location>
</feature>
<feature type="signal peptide" evidence="1">
    <location>
        <begin position="1"/>
        <end position="21"/>
    </location>
</feature>
<dbReference type="RefSeq" id="WP_160497094.1">
    <property type="nucleotide sequence ID" value="NZ_WUBI01000001.1"/>
</dbReference>
<proteinExistence type="predicted"/>
<protein>
    <recommendedName>
        <fullName evidence="4">Lipoprotein</fullName>
    </recommendedName>
</protein>
<evidence type="ECO:0000313" key="2">
    <source>
        <dbReference type="EMBL" id="MWV43610.1"/>
    </source>
</evidence>